<evidence type="ECO:0000256" key="4">
    <source>
        <dbReference type="PROSITE-ProRule" id="PRU00339"/>
    </source>
</evidence>
<keyword evidence="1" id="KW-0677">Repeat</keyword>
<evidence type="ECO:0000256" key="3">
    <source>
        <dbReference type="ARBA" id="ARBA00023078"/>
    </source>
</evidence>
<keyword evidence="5" id="KW-0812">Transmembrane</keyword>
<dbReference type="Pfam" id="PF13432">
    <property type="entry name" value="TPR_16"/>
    <property type="match status" value="1"/>
</dbReference>
<gene>
    <name evidence="6" type="ordered locus">UWK_00103</name>
</gene>
<dbReference type="HOGENOM" id="CLU_094894_0_0_7"/>
<sequence>MSEKNNTVKKETLIYALLIGFVAGFVGGAIFAVYKLSPSTPIAAPAQAQAPDNAQQLEKQTAEAIANFEAEVTINPNNTEAWIQLGHLYYDSNKVQQAIKAYTRSLELQPGNADVWTDLGVMYRRNKQSEKAIESFDKAFSVNPGHEPSRLNKGIVLLYDFNNPEGAIAAWEELLSINPQAKLNNGKPLTEAVEDIRKEMNTAIPANK</sequence>
<keyword evidence="5" id="KW-0472">Membrane</keyword>
<evidence type="ECO:0000313" key="7">
    <source>
        <dbReference type="Proteomes" id="UP000011721"/>
    </source>
</evidence>
<dbReference type="RefSeq" id="WP_015402389.1">
    <property type="nucleotide sequence ID" value="NC_020304.1"/>
</dbReference>
<dbReference type="PANTHER" id="PTHR44943:SF9">
    <property type="entry name" value="TPR-REPEAT-CONTAINING PROTEIN"/>
    <property type="match status" value="1"/>
</dbReference>
<dbReference type="Proteomes" id="UP000011721">
    <property type="component" value="Chromosome"/>
</dbReference>
<feature type="repeat" description="TPR" evidence="4">
    <location>
        <begin position="113"/>
        <end position="146"/>
    </location>
</feature>
<dbReference type="EMBL" id="CP003985">
    <property type="protein sequence ID" value="AGF76690.1"/>
    <property type="molecule type" value="Genomic_DNA"/>
</dbReference>
<dbReference type="InterPro" id="IPR019734">
    <property type="entry name" value="TPR_rpt"/>
</dbReference>
<dbReference type="KEGG" id="dsf:UWK_00103"/>
<dbReference type="SUPFAM" id="SSF48452">
    <property type="entry name" value="TPR-like"/>
    <property type="match status" value="1"/>
</dbReference>
<dbReference type="Gene3D" id="1.25.40.10">
    <property type="entry name" value="Tetratricopeptide repeat domain"/>
    <property type="match status" value="1"/>
</dbReference>
<dbReference type="InterPro" id="IPR011990">
    <property type="entry name" value="TPR-like_helical_dom_sf"/>
</dbReference>
<dbReference type="PANTHER" id="PTHR44943">
    <property type="entry name" value="CELLULOSE SYNTHASE OPERON PROTEIN C"/>
    <property type="match status" value="1"/>
</dbReference>
<organism evidence="6 7">
    <name type="scientific">Desulfocapsa sulfexigens (strain DSM 10523 / SB164P1)</name>
    <dbReference type="NCBI Taxonomy" id="1167006"/>
    <lineage>
        <taxon>Bacteria</taxon>
        <taxon>Pseudomonadati</taxon>
        <taxon>Thermodesulfobacteriota</taxon>
        <taxon>Desulfobulbia</taxon>
        <taxon>Desulfobulbales</taxon>
        <taxon>Desulfocapsaceae</taxon>
        <taxon>Desulfocapsa</taxon>
    </lineage>
</organism>
<dbReference type="AlphaFoldDB" id="M1PA61"/>
<dbReference type="eggNOG" id="COG0457">
    <property type="taxonomic scope" value="Bacteria"/>
</dbReference>
<protein>
    <submittedName>
        <fullName evidence="6">Cytochrome c biogenesis factor</fullName>
    </submittedName>
</protein>
<name>M1PA61_DESSD</name>
<keyword evidence="3" id="KW-0793">Thylakoid</keyword>
<keyword evidence="7" id="KW-1185">Reference proteome</keyword>
<dbReference type="PROSITE" id="PS50293">
    <property type="entry name" value="TPR_REGION"/>
    <property type="match status" value="2"/>
</dbReference>
<reference evidence="7" key="1">
    <citation type="journal article" date="2013" name="Stand. Genomic Sci.">
        <title>Complete genome sequence of Desulfocapsa sulfexigens, a marine deltaproteobacterium specialized in disproportionating inorganic sulfur compounds.</title>
        <authorList>
            <person name="Finster K.W."/>
            <person name="Kjeldsen K.U."/>
            <person name="Kube M."/>
            <person name="Reinhardt R."/>
            <person name="Mussmann M."/>
            <person name="Amann R."/>
            <person name="Schreiber L."/>
        </authorList>
    </citation>
    <scope>NUCLEOTIDE SEQUENCE [LARGE SCALE GENOMIC DNA]</scope>
    <source>
        <strain evidence="7">DSM 10523 / SB164P1</strain>
    </source>
</reference>
<feature type="transmembrane region" description="Helical" evidence="5">
    <location>
        <begin position="12"/>
        <end position="34"/>
    </location>
</feature>
<keyword evidence="2 4" id="KW-0802">TPR repeat</keyword>
<dbReference type="SMART" id="SM00028">
    <property type="entry name" value="TPR"/>
    <property type="match status" value="3"/>
</dbReference>
<evidence type="ECO:0000256" key="2">
    <source>
        <dbReference type="ARBA" id="ARBA00022803"/>
    </source>
</evidence>
<evidence type="ECO:0000313" key="6">
    <source>
        <dbReference type="EMBL" id="AGF76690.1"/>
    </source>
</evidence>
<keyword evidence="5" id="KW-1133">Transmembrane helix</keyword>
<evidence type="ECO:0000256" key="5">
    <source>
        <dbReference type="SAM" id="Phobius"/>
    </source>
</evidence>
<dbReference type="InterPro" id="IPR051685">
    <property type="entry name" value="Ycf3/AcsC/BcsC/TPR_MFPF"/>
</dbReference>
<proteinExistence type="predicted"/>
<dbReference type="OrthoDB" id="5338908at2"/>
<dbReference type="STRING" id="1167006.UWK_00103"/>
<accession>M1PA61</accession>
<dbReference type="PROSITE" id="PS50005">
    <property type="entry name" value="TPR"/>
    <property type="match status" value="2"/>
</dbReference>
<feature type="repeat" description="TPR" evidence="4">
    <location>
        <begin position="79"/>
        <end position="112"/>
    </location>
</feature>
<evidence type="ECO:0000256" key="1">
    <source>
        <dbReference type="ARBA" id="ARBA00022737"/>
    </source>
</evidence>